<evidence type="ECO:0008006" key="3">
    <source>
        <dbReference type="Google" id="ProtNLM"/>
    </source>
</evidence>
<sequence length="311" mass="35548">MYSCVSAKKYETLNNRYEYIVRTRVADTTRLSLESERHIQERDSIAIKYNRQVNSYLQLKNDSATLAQNYYKNKRMLDDLFEKYDQLDKSYKQLSASLSSEDVSIAQNVSQKEKDLLIQEQKVLAQQANNDKLAASLQEREIKMLAFESSMRKMEKSVGDLKKKLEKSVLSSKDTAVTIEQRMTKLAIVFPESYGFASNTTNLSPQGVDLLKKIASILKVQPEYTITPTSLLIQSGGKDMVGEELSKSRIWYVAETLKKEGVTFSRISVSIKYQTAFAEQTKKTEKQPRTPLIEISIQPKLDSVFQMLQAD</sequence>
<dbReference type="AlphaFoldDB" id="A0AAE3R524"/>
<name>A0AAE3R524_9BACT</name>
<dbReference type="EMBL" id="JASJOU010000002">
    <property type="protein sequence ID" value="MDJ1500963.1"/>
    <property type="molecule type" value="Genomic_DNA"/>
</dbReference>
<proteinExistence type="predicted"/>
<accession>A0AAE3R524</accession>
<dbReference type="SUPFAM" id="SSF103088">
    <property type="entry name" value="OmpA-like"/>
    <property type="match status" value="1"/>
</dbReference>
<comment type="caution">
    <text evidence="1">The sequence shown here is derived from an EMBL/GenBank/DDBJ whole genome shotgun (WGS) entry which is preliminary data.</text>
</comment>
<dbReference type="InterPro" id="IPR036737">
    <property type="entry name" value="OmpA-like_sf"/>
</dbReference>
<dbReference type="Proteomes" id="UP001232063">
    <property type="component" value="Unassembled WGS sequence"/>
</dbReference>
<gene>
    <name evidence="1" type="ORF">QNI22_09905</name>
</gene>
<evidence type="ECO:0000313" key="2">
    <source>
        <dbReference type="Proteomes" id="UP001232063"/>
    </source>
</evidence>
<dbReference type="RefSeq" id="WP_313993966.1">
    <property type="nucleotide sequence ID" value="NZ_JASJOU010000002.1"/>
</dbReference>
<dbReference type="Gene3D" id="3.30.1330.60">
    <property type="entry name" value="OmpA-like domain"/>
    <property type="match status" value="1"/>
</dbReference>
<keyword evidence="2" id="KW-1185">Reference proteome</keyword>
<organism evidence="1 2">
    <name type="scientific">Xanthocytophaga agilis</name>
    <dbReference type="NCBI Taxonomy" id="3048010"/>
    <lineage>
        <taxon>Bacteria</taxon>
        <taxon>Pseudomonadati</taxon>
        <taxon>Bacteroidota</taxon>
        <taxon>Cytophagia</taxon>
        <taxon>Cytophagales</taxon>
        <taxon>Rhodocytophagaceae</taxon>
        <taxon>Xanthocytophaga</taxon>
    </lineage>
</organism>
<reference evidence="1" key="1">
    <citation type="submission" date="2023-05" db="EMBL/GenBank/DDBJ databases">
        <authorList>
            <person name="Zhang X."/>
        </authorList>
    </citation>
    <scope>NUCLEOTIDE SEQUENCE</scope>
    <source>
        <strain evidence="1">BD1B2-1</strain>
    </source>
</reference>
<protein>
    <recommendedName>
        <fullName evidence="3">OmpA-like domain-containing protein</fullName>
    </recommendedName>
</protein>
<evidence type="ECO:0000313" key="1">
    <source>
        <dbReference type="EMBL" id="MDJ1500963.1"/>
    </source>
</evidence>